<keyword evidence="1" id="KW-0813">Transport</keyword>
<evidence type="ECO:0000256" key="1">
    <source>
        <dbReference type="ARBA" id="ARBA00022448"/>
    </source>
</evidence>
<dbReference type="InterPro" id="IPR022615">
    <property type="entry name" value="NqrA_C_domain"/>
</dbReference>
<name>A0A3B0UK67_9ZZZZ</name>
<keyword evidence="7" id="KW-0739">Sodium transport</keyword>
<dbReference type="NCBIfam" id="NF003761">
    <property type="entry name" value="PRK05352.1-4"/>
    <property type="match status" value="1"/>
</dbReference>
<dbReference type="HAMAP" id="MF_00425">
    <property type="entry name" value="NqrA"/>
    <property type="match status" value="1"/>
</dbReference>
<protein>
    <submittedName>
        <fullName evidence="11">Na(+)-translocating NADH-quinone reductase subunit A</fullName>
        <ecNumber evidence="11">1.6.5.8</ecNumber>
    </submittedName>
</protein>
<keyword evidence="11" id="KW-0560">Oxidoreductase</keyword>
<accession>A0A3B0UK67</accession>
<dbReference type="Pfam" id="PF24836">
    <property type="entry name" value="NQRA_2nd"/>
    <property type="match status" value="1"/>
</dbReference>
<dbReference type="InterPro" id="IPR056147">
    <property type="entry name" value="NQRA_N"/>
</dbReference>
<evidence type="ECO:0000259" key="10">
    <source>
        <dbReference type="Pfam" id="PF24836"/>
    </source>
</evidence>
<dbReference type="PANTHER" id="PTHR37839">
    <property type="entry name" value="NA(+)-TRANSLOCATING NADH-QUINONE REDUCTASE SUBUNIT A"/>
    <property type="match status" value="1"/>
</dbReference>
<dbReference type="AlphaFoldDB" id="A0A3B0UK67"/>
<evidence type="ECO:0000259" key="8">
    <source>
        <dbReference type="Pfam" id="PF05896"/>
    </source>
</evidence>
<keyword evidence="2" id="KW-1278">Translocase</keyword>
<sequence length="450" mass="49401">MSKVIKLRKGLDIKIAGKAEPTIKTASDPDAYAIKPTDFHGLTPKLSVKAGEEVRTGEPLFYDKYNPAILFTSPVGGTVVSINRGDRRRILEIIIQPNGDAESLAFSKANPLDLSPEDVKAQILKSGLWPFLKRRPYGIIANPNEAPKAIFISAFDTAPLAPDYNLIVAGQESTLQTGINALSKLTKGKVYIGLAANGKSKNFEGLKNVEKNWFDGPHPAGNVGIQIHHIAPLNKGDIVWTINPQDILFIGRLFETGKLDFSKIIGLAGSEVEKPCYYKTKLGATISSLVEGKLKKKGNVRIISGNVLTGTKVSKDNFLGFYDSLVTVIPEGDKYEFLGWATPGLNKFSAGKTFLSSLFPKKEYILDTNMHGGERAFVLNGQYEKYLPMDILPVHLLKAILVNDIDKMEQLGIYEVVEEDLALCEYACTSKIKVQEILRNGINSMIKEFG</sequence>
<dbReference type="EMBL" id="UOEP01000126">
    <property type="protein sequence ID" value="VAW20634.1"/>
    <property type="molecule type" value="Genomic_DNA"/>
</dbReference>
<dbReference type="Pfam" id="PF11973">
    <property type="entry name" value="NQRA_SLBB"/>
    <property type="match status" value="1"/>
</dbReference>
<dbReference type="EC" id="1.6.5.8" evidence="11"/>
<evidence type="ECO:0000256" key="4">
    <source>
        <dbReference type="ARBA" id="ARBA00023053"/>
    </source>
</evidence>
<keyword evidence="3" id="KW-0520">NAD</keyword>
<gene>
    <name evidence="11" type="ORF">MNBD_BACTEROID01-1015</name>
</gene>
<evidence type="ECO:0000256" key="2">
    <source>
        <dbReference type="ARBA" id="ARBA00022967"/>
    </source>
</evidence>
<keyword evidence="6" id="KW-0830">Ubiquinone</keyword>
<dbReference type="GO" id="GO:0016655">
    <property type="term" value="F:oxidoreductase activity, acting on NAD(P)H, quinone or similar compound as acceptor"/>
    <property type="evidence" value="ECO:0007669"/>
    <property type="project" value="InterPro"/>
</dbReference>
<evidence type="ECO:0000313" key="11">
    <source>
        <dbReference type="EMBL" id="VAW20634.1"/>
    </source>
</evidence>
<proteinExistence type="inferred from homology"/>
<evidence type="ECO:0000256" key="5">
    <source>
        <dbReference type="ARBA" id="ARBA00023065"/>
    </source>
</evidence>
<dbReference type="PANTHER" id="PTHR37839:SF1">
    <property type="entry name" value="NA(+)-TRANSLOCATING NADH-QUINONE REDUCTASE SUBUNIT A"/>
    <property type="match status" value="1"/>
</dbReference>
<organism evidence="11">
    <name type="scientific">hydrothermal vent metagenome</name>
    <dbReference type="NCBI Taxonomy" id="652676"/>
    <lineage>
        <taxon>unclassified sequences</taxon>
        <taxon>metagenomes</taxon>
        <taxon>ecological metagenomes</taxon>
    </lineage>
</organism>
<evidence type="ECO:0000256" key="3">
    <source>
        <dbReference type="ARBA" id="ARBA00023027"/>
    </source>
</evidence>
<feature type="domain" description="NqrA second alpha/beta" evidence="10">
    <location>
        <begin position="115"/>
        <end position="259"/>
    </location>
</feature>
<reference evidence="11" key="1">
    <citation type="submission" date="2018-06" db="EMBL/GenBank/DDBJ databases">
        <authorList>
            <person name="Zhirakovskaya E."/>
        </authorList>
    </citation>
    <scope>NUCLEOTIDE SEQUENCE</scope>
</reference>
<feature type="domain" description="Na(+)-translocating NADH-quinone reductase subunit A C-terminal" evidence="9">
    <location>
        <begin position="264"/>
        <end position="314"/>
    </location>
</feature>
<dbReference type="InterPro" id="IPR056148">
    <property type="entry name" value="NQRA_2nd"/>
</dbReference>
<feature type="domain" description="NqrA N-terminal barrel-sandwich hybrid" evidence="8">
    <location>
        <begin position="5"/>
        <end position="96"/>
    </location>
</feature>
<dbReference type="NCBIfam" id="TIGR01936">
    <property type="entry name" value="nqrA"/>
    <property type="match status" value="1"/>
</dbReference>
<dbReference type="GO" id="GO:0006814">
    <property type="term" value="P:sodium ion transport"/>
    <property type="evidence" value="ECO:0007669"/>
    <property type="project" value="UniProtKB-KW"/>
</dbReference>
<evidence type="ECO:0000256" key="7">
    <source>
        <dbReference type="ARBA" id="ARBA00023201"/>
    </source>
</evidence>
<dbReference type="Pfam" id="PF05896">
    <property type="entry name" value="NQRA_N"/>
    <property type="match status" value="1"/>
</dbReference>
<keyword evidence="4" id="KW-0915">Sodium</keyword>
<dbReference type="InterPro" id="IPR008703">
    <property type="entry name" value="NqrA"/>
</dbReference>
<keyword evidence="5" id="KW-0406">Ion transport</keyword>
<evidence type="ECO:0000256" key="6">
    <source>
        <dbReference type="ARBA" id="ARBA00023075"/>
    </source>
</evidence>
<evidence type="ECO:0000259" key="9">
    <source>
        <dbReference type="Pfam" id="PF11973"/>
    </source>
</evidence>